<reference evidence="2" key="1">
    <citation type="submission" date="2008-01" db="EMBL/GenBank/DDBJ databases">
        <authorList>
            <person name="Fulton L."/>
            <person name="Clifton S."/>
            <person name="Fulton B."/>
            <person name="Xu J."/>
            <person name="Minx P."/>
            <person name="Pepin K.H."/>
            <person name="Johnson M."/>
            <person name="Thiruvilangam P."/>
            <person name="Bhonagiri V."/>
            <person name="Nash W.E."/>
            <person name="Mardis E.R."/>
            <person name="Wilson R.K."/>
        </authorList>
    </citation>
    <scope>NUCLEOTIDE SEQUENCE [LARGE SCALE GENOMIC DNA]</scope>
    <source>
        <strain evidence="2">DSM 17244</strain>
    </source>
</reference>
<dbReference type="HOGENOM" id="CLU_2598373_0_0_9"/>
<evidence type="ECO:0000256" key="1">
    <source>
        <dbReference type="SAM" id="MobiDB-lite"/>
    </source>
</evidence>
<dbReference type="AlphaFoldDB" id="B1C7D6"/>
<accession>B1C7D6</accession>
<organism evidence="2 3">
    <name type="scientific">Anaerofustis stercorihominis DSM 17244</name>
    <dbReference type="NCBI Taxonomy" id="445971"/>
    <lineage>
        <taxon>Bacteria</taxon>
        <taxon>Bacillati</taxon>
        <taxon>Bacillota</taxon>
        <taxon>Clostridia</taxon>
        <taxon>Eubacteriales</taxon>
        <taxon>Eubacteriaceae</taxon>
        <taxon>Anaerofustis</taxon>
    </lineage>
</organism>
<feature type="region of interest" description="Disordered" evidence="1">
    <location>
        <begin position="44"/>
        <end position="79"/>
    </location>
</feature>
<gene>
    <name evidence="2" type="ORF">ANASTE_00638</name>
</gene>
<name>B1C7D6_9FIRM</name>
<dbReference type="GeneID" id="97999557"/>
<protein>
    <submittedName>
        <fullName evidence="2">Uncharacterized protein</fullName>
    </submittedName>
</protein>
<evidence type="ECO:0000313" key="3">
    <source>
        <dbReference type="Proteomes" id="UP000005178"/>
    </source>
</evidence>
<dbReference type="EMBL" id="ABIL02000005">
    <property type="protein sequence ID" value="EDS72923.1"/>
    <property type="molecule type" value="Genomic_DNA"/>
</dbReference>
<dbReference type="RefSeq" id="WP_007049087.1">
    <property type="nucleotide sequence ID" value="NZ_DS560015.1"/>
</dbReference>
<proteinExistence type="predicted"/>
<evidence type="ECO:0000313" key="2">
    <source>
        <dbReference type="EMBL" id="EDS72923.1"/>
    </source>
</evidence>
<reference evidence="2" key="2">
    <citation type="submission" date="2013-08" db="EMBL/GenBank/DDBJ databases">
        <title>Draft genome sequence of Anaerofustis stercorihominis (DSM 17244).</title>
        <authorList>
            <person name="Sudarsanam P."/>
            <person name="Ley R."/>
            <person name="Guruge J."/>
            <person name="Turnbaugh P.J."/>
            <person name="Mahowald M."/>
            <person name="Liep D."/>
            <person name="Gordon J."/>
        </authorList>
    </citation>
    <scope>NUCLEOTIDE SEQUENCE</scope>
    <source>
        <strain evidence="2">DSM 17244</strain>
    </source>
</reference>
<sequence>MKKYLKSFVVFCLVFSFIFTNFYGSLNVINADNIKEEYSDITKELSENDNDTKEKDDKNKQTNDKTVNDEIGKDKSDEK</sequence>
<comment type="caution">
    <text evidence="2">The sequence shown here is derived from an EMBL/GenBank/DDBJ whole genome shotgun (WGS) entry which is preliminary data.</text>
</comment>
<dbReference type="Proteomes" id="UP000005178">
    <property type="component" value="Unassembled WGS sequence"/>
</dbReference>
<keyword evidence="3" id="KW-1185">Reference proteome</keyword>
<dbReference type="STRING" id="445971.ANASTE_00638"/>